<comment type="caution">
    <text evidence="8">The sequence shown here is derived from an EMBL/GenBank/DDBJ whole genome shotgun (WGS) entry which is preliminary data.</text>
</comment>
<dbReference type="Gene3D" id="1.20.58.1250">
    <property type="entry name" value="Tubulin Binding Cofactor C, N-terminal domain"/>
    <property type="match status" value="1"/>
</dbReference>
<dbReference type="Pfam" id="PF07986">
    <property type="entry name" value="TBCC"/>
    <property type="match status" value="1"/>
</dbReference>
<accession>A0ABQ7QMN0</accession>
<keyword evidence="5" id="KW-0143">Chaperone</keyword>
<comment type="subcellular location">
    <subcellularLocation>
        <location evidence="1">Cytoplasm</location>
    </subcellularLocation>
</comment>
<feature type="domain" description="C-CAP/cofactor C-like" evidence="7">
    <location>
        <begin position="135"/>
        <end position="301"/>
    </location>
</feature>
<sequence length="332" mass="38796">MTDKNSVLERLSRRDAQRLEKLQKAHKAREDIDPTNEKEDYFTDAFKLKSDYVDSLLSQIPTLETTALSGHFDIIKKEINEMHKYIVTSSLFLKEYNMRKSLSIVQDLQNKCYELEEKYVPRKRFGFSKKKLAKPEEQKSSVMDEIDSIEKKYASKWDEKLFGFDNKENEVLLLDKEDLFQRDVSLRHLKNCTVFLKGAMGTLHITDLENCLVLSGPVMTSVFVERCLNSKLVVACQQLRMHTSSNCDIYLHVTCKGIIEDCTNIRTAPYSLHYEELDKHYELSALDRSINHWDTLDDFNWLAPNVPSPNWSILDKTKRVTDWEEHKTKIPS</sequence>
<comment type="subunit">
    <text evidence="6">Supercomplex made of cofactors A to E. Cofactors A and D function by capturing and stabilizing tubulin in a quasi-native conformation. Cofactor E binds to the cofactor D-tubulin complex; interaction with cofactor C then causes the release of tubulin polypeptides that are committed to the native state.</text>
</comment>
<evidence type="ECO:0000256" key="1">
    <source>
        <dbReference type="ARBA" id="ARBA00004496"/>
    </source>
</evidence>
<keyword evidence="9" id="KW-1185">Reference proteome</keyword>
<dbReference type="InterPro" id="IPR038397">
    <property type="entry name" value="TBCC_N_sf"/>
</dbReference>
<name>A0ABQ7QMN0_PLUXY</name>
<evidence type="ECO:0000313" key="8">
    <source>
        <dbReference type="EMBL" id="KAG7306168.1"/>
    </source>
</evidence>
<dbReference type="Pfam" id="PF16752">
    <property type="entry name" value="TBCC_N"/>
    <property type="match status" value="1"/>
</dbReference>
<dbReference type="EMBL" id="JAHIBW010000012">
    <property type="protein sequence ID" value="KAG7306168.1"/>
    <property type="molecule type" value="Genomic_DNA"/>
</dbReference>
<dbReference type="InterPro" id="IPR017901">
    <property type="entry name" value="C-CAP_CF_C-like"/>
</dbReference>
<dbReference type="InterPro" id="IPR012945">
    <property type="entry name" value="Tubulin-bd_cofactor_C_dom"/>
</dbReference>
<dbReference type="Gene3D" id="2.160.20.70">
    <property type="match status" value="1"/>
</dbReference>
<protein>
    <recommendedName>
        <fullName evidence="7">C-CAP/cofactor C-like domain-containing protein</fullName>
    </recommendedName>
</protein>
<evidence type="ECO:0000256" key="5">
    <source>
        <dbReference type="ARBA" id="ARBA00023186"/>
    </source>
</evidence>
<evidence type="ECO:0000256" key="2">
    <source>
        <dbReference type="ARBA" id="ARBA00008848"/>
    </source>
</evidence>
<organism evidence="8 9">
    <name type="scientific">Plutella xylostella</name>
    <name type="common">Diamondback moth</name>
    <name type="synonym">Plutella maculipennis</name>
    <dbReference type="NCBI Taxonomy" id="51655"/>
    <lineage>
        <taxon>Eukaryota</taxon>
        <taxon>Metazoa</taxon>
        <taxon>Ecdysozoa</taxon>
        <taxon>Arthropoda</taxon>
        <taxon>Hexapoda</taxon>
        <taxon>Insecta</taxon>
        <taxon>Pterygota</taxon>
        <taxon>Neoptera</taxon>
        <taxon>Endopterygota</taxon>
        <taxon>Lepidoptera</taxon>
        <taxon>Glossata</taxon>
        <taxon>Ditrysia</taxon>
        <taxon>Yponomeutoidea</taxon>
        <taxon>Plutellidae</taxon>
        <taxon>Plutella</taxon>
    </lineage>
</organism>
<evidence type="ECO:0000256" key="6">
    <source>
        <dbReference type="ARBA" id="ARBA00026055"/>
    </source>
</evidence>
<dbReference type="PANTHER" id="PTHR15139">
    <property type="entry name" value="TUBULIN FOLDING COFACTOR C"/>
    <property type="match status" value="1"/>
</dbReference>
<dbReference type="InterPro" id="IPR006599">
    <property type="entry name" value="CARP_motif"/>
</dbReference>
<dbReference type="Proteomes" id="UP000823941">
    <property type="component" value="Chromosome 12"/>
</dbReference>
<proteinExistence type="inferred from homology"/>
<dbReference type="InterPro" id="IPR027684">
    <property type="entry name" value="TBCC"/>
</dbReference>
<evidence type="ECO:0000256" key="4">
    <source>
        <dbReference type="ARBA" id="ARBA00022990"/>
    </source>
</evidence>
<dbReference type="PANTHER" id="PTHR15139:SF0">
    <property type="entry name" value="TUBULIN-SPECIFIC CHAPERONE C"/>
    <property type="match status" value="1"/>
</dbReference>
<dbReference type="SMART" id="SM00673">
    <property type="entry name" value="CARP"/>
    <property type="match status" value="2"/>
</dbReference>
<dbReference type="InterPro" id="IPR031925">
    <property type="entry name" value="TBCC_N"/>
</dbReference>
<keyword evidence="4" id="KW-0007">Acetylation</keyword>
<evidence type="ECO:0000313" key="9">
    <source>
        <dbReference type="Proteomes" id="UP000823941"/>
    </source>
</evidence>
<dbReference type="InterPro" id="IPR016098">
    <property type="entry name" value="CAP/MinC_C"/>
</dbReference>
<evidence type="ECO:0000256" key="3">
    <source>
        <dbReference type="ARBA" id="ARBA00022490"/>
    </source>
</evidence>
<comment type="similarity">
    <text evidence="2">Belongs to the TBCC family.</text>
</comment>
<reference evidence="8 9" key="1">
    <citation type="submission" date="2021-06" db="EMBL/GenBank/DDBJ databases">
        <title>A haploid diamondback moth (Plutella xylostella L.) genome assembly resolves 31 chromosomes and identifies a diamide resistance mutation.</title>
        <authorList>
            <person name="Ward C.M."/>
            <person name="Perry K.D."/>
            <person name="Baker G."/>
            <person name="Powis K."/>
            <person name="Heckel D.G."/>
            <person name="Baxter S.W."/>
        </authorList>
    </citation>
    <scope>NUCLEOTIDE SEQUENCE [LARGE SCALE GENOMIC DNA]</scope>
    <source>
        <strain evidence="8 9">LV</strain>
        <tissue evidence="8">Single pupa</tissue>
    </source>
</reference>
<gene>
    <name evidence="8" type="ORF">JYU34_008764</name>
</gene>
<dbReference type="PROSITE" id="PS51329">
    <property type="entry name" value="C_CAP_COFACTOR_C"/>
    <property type="match status" value="1"/>
</dbReference>
<evidence type="ECO:0000259" key="7">
    <source>
        <dbReference type="PROSITE" id="PS51329"/>
    </source>
</evidence>
<keyword evidence="3" id="KW-0963">Cytoplasm</keyword>